<feature type="transmembrane region" description="Helical" evidence="2">
    <location>
        <begin position="139"/>
        <end position="163"/>
    </location>
</feature>
<dbReference type="EMBL" id="JAIZAY010000012">
    <property type="protein sequence ID" value="KAJ8031694.1"/>
    <property type="molecule type" value="Genomic_DNA"/>
</dbReference>
<proteinExistence type="predicted"/>
<keyword evidence="2" id="KW-0472">Membrane</keyword>
<evidence type="ECO:0000256" key="2">
    <source>
        <dbReference type="SAM" id="Phobius"/>
    </source>
</evidence>
<dbReference type="Proteomes" id="UP001152320">
    <property type="component" value="Chromosome 12"/>
</dbReference>
<feature type="compositionally biased region" description="Low complexity" evidence="1">
    <location>
        <begin position="285"/>
        <end position="302"/>
    </location>
</feature>
<keyword evidence="4" id="KW-1185">Reference proteome</keyword>
<evidence type="ECO:0000313" key="3">
    <source>
        <dbReference type="EMBL" id="KAJ8031694.1"/>
    </source>
</evidence>
<organism evidence="3 4">
    <name type="scientific">Holothuria leucospilota</name>
    <name type="common">Black long sea cucumber</name>
    <name type="synonym">Mertensiothuria leucospilota</name>
    <dbReference type="NCBI Taxonomy" id="206669"/>
    <lineage>
        <taxon>Eukaryota</taxon>
        <taxon>Metazoa</taxon>
        <taxon>Echinodermata</taxon>
        <taxon>Eleutherozoa</taxon>
        <taxon>Echinozoa</taxon>
        <taxon>Holothuroidea</taxon>
        <taxon>Aspidochirotacea</taxon>
        <taxon>Aspidochirotida</taxon>
        <taxon>Holothuriidae</taxon>
        <taxon>Holothuria</taxon>
    </lineage>
</organism>
<gene>
    <name evidence="3" type="ORF">HOLleu_24965</name>
</gene>
<keyword evidence="2" id="KW-0812">Transmembrane</keyword>
<protein>
    <submittedName>
        <fullName evidence="3">Uncharacterized protein</fullName>
    </submittedName>
</protein>
<feature type="compositionally biased region" description="Polar residues" evidence="1">
    <location>
        <begin position="256"/>
        <end position="270"/>
    </location>
</feature>
<feature type="region of interest" description="Disordered" evidence="1">
    <location>
        <begin position="170"/>
        <end position="211"/>
    </location>
</feature>
<feature type="region of interest" description="Disordered" evidence="1">
    <location>
        <begin position="256"/>
        <end position="323"/>
    </location>
</feature>
<comment type="caution">
    <text evidence="3">The sequence shown here is derived from an EMBL/GenBank/DDBJ whole genome shotgun (WGS) entry which is preliminary data.</text>
</comment>
<accession>A0A9Q1H349</accession>
<evidence type="ECO:0000313" key="4">
    <source>
        <dbReference type="Proteomes" id="UP001152320"/>
    </source>
</evidence>
<keyword evidence="2" id="KW-1133">Transmembrane helix</keyword>
<dbReference type="AlphaFoldDB" id="A0A9Q1H349"/>
<evidence type="ECO:0000256" key="1">
    <source>
        <dbReference type="SAM" id="MobiDB-lite"/>
    </source>
</evidence>
<reference evidence="3" key="1">
    <citation type="submission" date="2021-10" db="EMBL/GenBank/DDBJ databases">
        <title>Tropical sea cucumber genome reveals ecological adaptation and Cuvierian tubules defense mechanism.</title>
        <authorList>
            <person name="Chen T."/>
        </authorList>
    </citation>
    <scope>NUCLEOTIDE SEQUENCE</scope>
    <source>
        <strain evidence="3">Nanhai2018</strain>
        <tissue evidence="3">Muscle</tissue>
    </source>
</reference>
<name>A0A9Q1H349_HOLLE</name>
<sequence length="343" mass="36862">MDSDCDFDFLPVSGNSNVLEVLPEHDSCHIVCRLSSEDGSSCSVNFTLNVIVLEKSTQSSTTSHPSVNGNALTVTPISNNPPAQPTIVNISAQPSVKQSTSTIIPNDRSTSATAHTTIPVVQQTEEDNKDPEKSGSFPVMLFIGIPIVVLVGTLFIICFFMYFSRSKSTSRQKKTQNLGNESPDTKIPIGPTYATINKSSPGGDEDSAERGIPCIDDAYDEVGRDVKREPTQQDNSVKAEPSITKDYYSVVNTSNTKMESTDSGSKSDSALYTEVNKDVKQAGTNVDASSPESSASNPNVPEVPSDPPYDVLEQPESSEYDAVGVVSTSSALYAVVEKERKKE</sequence>